<protein>
    <recommendedName>
        <fullName evidence="2">SCP domain-containing protein</fullName>
    </recommendedName>
</protein>
<reference evidence="3" key="1">
    <citation type="submission" date="2015-04" db="UniProtKB">
        <authorList>
            <consortium name="EnsemblPlants"/>
        </authorList>
    </citation>
    <scope>IDENTIFICATION</scope>
</reference>
<feature type="domain" description="SCP" evidence="2">
    <location>
        <begin position="45"/>
        <end position="198"/>
    </location>
</feature>
<feature type="signal peptide" evidence="1">
    <location>
        <begin position="1"/>
        <end position="21"/>
    </location>
</feature>
<dbReference type="HOGENOM" id="CLU_035730_8_2_1"/>
<sequence length="202" mass="21545">MSPFYCCLAVVLSLALALASASPAAASISVSAAAERPEPPSNRVSPTEQFLRAHNEARAAVGVPPLSWNATIELDALRYASELRASCEARPLWAWGTDGVYGRNLYKGNGARVRAGADASAYWAEGARWYDRDGAGAGSGSCAAPPGRSCGEYTQMVWRATTQIGCARRLCRCLSDTCPEEMDTVAVCEYYPPGNIVGQRPY</sequence>
<name>A0A0E0KNP6_ORYPU</name>
<dbReference type="EnsemblPlants" id="OPUNC04G05290.1">
    <property type="protein sequence ID" value="OPUNC04G05290.1"/>
    <property type="gene ID" value="OPUNC04G05290"/>
</dbReference>
<dbReference type="InterPro" id="IPR035940">
    <property type="entry name" value="CAP_sf"/>
</dbReference>
<dbReference type="SMART" id="SM00198">
    <property type="entry name" value="SCP"/>
    <property type="match status" value="1"/>
</dbReference>
<dbReference type="FunFam" id="3.40.33.10:FF:000020">
    <property type="entry name" value="Pathogenesis-related protein 1"/>
    <property type="match status" value="1"/>
</dbReference>
<dbReference type="PANTHER" id="PTHR10334">
    <property type="entry name" value="CYSTEINE-RICH SECRETORY PROTEIN-RELATED"/>
    <property type="match status" value="1"/>
</dbReference>
<evidence type="ECO:0000256" key="1">
    <source>
        <dbReference type="SAM" id="SignalP"/>
    </source>
</evidence>
<dbReference type="Proteomes" id="UP000026962">
    <property type="component" value="Chromosome 4"/>
</dbReference>
<keyword evidence="1" id="KW-0732">Signal</keyword>
<dbReference type="SUPFAM" id="SSF55797">
    <property type="entry name" value="PR-1-like"/>
    <property type="match status" value="1"/>
</dbReference>
<feature type="chain" id="PRO_5002365254" description="SCP domain-containing protein" evidence="1">
    <location>
        <begin position="22"/>
        <end position="202"/>
    </location>
</feature>
<dbReference type="STRING" id="4537.A0A0E0KNP6"/>
<keyword evidence="4" id="KW-1185">Reference proteome</keyword>
<evidence type="ECO:0000313" key="4">
    <source>
        <dbReference type="Proteomes" id="UP000026962"/>
    </source>
</evidence>
<dbReference type="Pfam" id="PF00188">
    <property type="entry name" value="CAP"/>
    <property type="match status" value="1"/>
</dbReference>
<dbReference type="InterPro" id="IPR001283">
    <property type="entry name" value="CRISP-related"/>
</dbReference>
<dbReference type="OMA" id="IPWAADG"/>
<proteinExistence type="predicted"/>
<dbReference type="AlphaFoldDB" id="A0A0E0KNP6"/>
<dbReference type="InterPro" id="IPR014044">
    <property type="entry name" value="CAP_dom"/>
</dbReference>
<evidence type="ECO:0000313" key="3">
    <source>
        <dbReference type="EnsemblPlants" id="OPUNC04G05290.1"/>
    </source>
</evidence>
<organism evidence="3">
    <name type="scientific">Oryza punctata</name>
    <name type="common">Red rice</name>
    <dbReference type="NCBI Taxonomy" id="4537"/>
    <lineage>
        <taxon>Eukaryota</taxon>
        <taxon>Viridiplantae</taxon>
        <taxon>Streptophyta</taxon>
        <taxon>Embryophyta</taxon>
        <taxon>Tracheophyta</taxon>
        <taxon>Spermatophyta</taxon>
        <taxon>Magnoliopsida</taxon>
        <taxon>Liliopsida</taxon>
        <taxon>Poales</taxon>
        <taxon>Poaceae</taxon>
        <taxon>BOP clade</taxon>
        <taxon>Oryzoideae</taxon>
        <taxon>Oryzeae</taxon>
        <taxon>Oryzinae</taxon>
        <taxon>Oryza</taxon>
    </lineage>
</organism>
<evidence type="ECO:0000259" key="2">
    <source>
        <dbReference type="SMART" id="SM00198"/>
    </source>
</evidence>
<dbReference type="Gene3D" id="3.40.33.10">
    <property type="entry name" value="CAP"/>
    <property type="match status" value="1"/>
</dbReference>
<dbReference type="eggNOG" id="KOG3017">
    <property type="taxonomic scope" value="Eukaryota"/>
</dbReference>
<dbReference type="Gramene" id="OPUNC04G05290.1">
    <property type="protein sequence ID" value="OPUNC04G05290.1"/>
    <property type="gene ID" value="OPUNC04G05290"/>
</dbReference>
<dbReference type="PRINTS" id="PR00837">
    <property type="entry name" value="V5TPXLIKE"/>
</dbReference>
<reference evidence="3" key="2">
    <citation type="submission" date="2018-05" db="EMBL/GenBank/DDBJ databases">
        <title>OpunRS2 (Oryza punctata Reference Sequence Version 2).</title>
        <authorList>
            <person name="Zhang J."/>
            <person name="Kudrna D."/>
            <person name="Lee S."/>
            <person name="Talag J."/>
            <person name="Welchert J."/>
            <person name="Wing R.A."/>
        </authorList>
    </citation>
    <scope>NUCLEOTIDE SEQUENCE [LARGE SCALE GENOMIC DNA]</scope>
</reference>
<accession>A0A0E0KNP6</accession>